<keyword evidence="3" id="KW-1185">Reference proteome</keyword>
<organism evidence="2 3">
    <name type="scientific">Protopolystoma xenopodis</name>
    <dbReference type="NCBI Taxonomy" id="117903"/>
    <lineage>
        <taxon>Eukaryota</taxon>
        <taxon>Metazoa</taxon>
        <taxon>Spiralia</taxon>
        <taxon>Lophotrochozoa</taxon>
        <taxon>Platyhelminthes</taxon>
        <taxon>Monogenea</taxon>
        <taxon>Polyopisthocotylea</taxon>
        <taxon>Polystomatidea</taxon>
        <taxon>Polystomatidae</taxon>
        <taxon>Protopolystoma</taxon>
    </lineage>
</organism>
<sequence length="109" mass="12910">MHQKRYGRRFDYYERKRKKEAREPHERSKRARKLRGLKAKIANRERFKEKVLMKKTIRAHELQNVNQKAGPAGGFTEKPAYLLDRDEVNSAKILSNTVKQKRALKACLC</sequence>
<evidence type="ECO:0000313" key="2">
    <source>
        <dbReference type="EMBL" id="VEL20465.1"/>
    </source>
</evidence>
<evidence type="ECO:0000313" key="3">
    <source>
        <dbReference type="Proteomes" id="UP000784294"/>
    </source>
</evidence>
<dbReference type="PANTHER" id="PTHR12642">
    <property type="entry name" value="RIBOSOME BIOGENESIS PROTEIN NSA2 HOMOLOG"/>
    <property type="match status" value="1"/>
</dbReference>
<feature type="region of interest" description="Disordered" evidence="1">
    <location>
        <begin position="1"/>
        <end position="33"/>
    </location>
</feature>
<gene>
    <name evidence="2" type="ORF">PXEA_LOCUS13905</name>
</gene>
<dbReference type="Proteomes" id="UP000784294">
    <property type="component" value="Unassembled WGS sequence"/>
</dbReference>
<proteinExistence type="predicted"/>
<reference evidence="2" key="1">
    <citation type="submission" date="2018-11" db="EMBL/GenBank/DDBJ databases">
        <authorList>
            <consortium name="Pathogen Informatics"/>
        </authorList>
    </citation>
    <scope>NUCLEOTIDE SEQUENCE</scope>
</reference>
<evidence type="ECO:0000256" key="1">
    <source>
        <dbReference type="SAM" id="MobiDB-lite"/>
    </source>
</evidence>
<name>A0A3S5AHK4_9PLAT</name>
<dbReference type="OrthoDB" id="1847590at2759"/>
<dbReference type="EMBL" id="CAAALY010046581">
    <property type="protein sequence ID" value="VEL20465.1"/>
    <property type="molecule type" value="Genomic_DNA"/>
</dbReference>
<protein>
    <submittedName>
        <fullName evidence="2">Uncharacterized protein</fullName>
    </submittedName>
</protein>
<comment type="caution">
    <text evidence="2">The sequence shown here is derived from an EMBL/GenBank/DDBJ whole genome shotgun (WGS) entry which is preliminary data.</text>
</comment>
<accession>A0A3S5AHK4</accession>
<dbReference type="InterPro" id="IPR039411">
    <property type="entry name" value="NSA2_fam"/>
</dbReference>
<feature type="compositionally biased region" description="Basic and acidic residues" evidence="1">
    <location>
        <begin position="8"/>
        <end position="26"/>
    </location>
</feature>
<dbReference type="AlphaFoldDB" id="A0A3S5AHK4"/>